<dbReference type="PANTHER" id="PTHR30118">
    <property type="entry name" value="HTH-TYPE TRANSCRIPTIONAL REGULATOR LEUO-RELATED"/>
    <property type="match status" value="1"/>
</dbReference>
<reference evidence="5 6" key="1">
    <citation type="journal article" date="2019" name="Int. J. Syst. Evol. Microbiol.">
        <title>The Global Catalogue of Microorganisms (GCM) 10K type strain sequencing project: providing services to taxonomists for standard genome sequencing and annotation.</title>
        <authorList>
            <consortium name="The Broad Institute Genomics Platform"/>
            <consortium name="The Broad Institute Genome Sequencing Center for Infectious Disease"/>
            <person name="Wu L."/>
            <person name="Ma J."/>
        </authorList>
    </citation>
    <scope>NUCLEOTIDE SEQUENCE [LARGE SCALE GENOMIC DNA]</scope>
    <source>
        <strain evidence="5 6">JCM 15577</strain>
    </source>
</reference>
<name>A0ABN2III5_9MICO</name>
<dbReference type="InterPro" id="IPR005119">
    <property type="entry name" value="LysR_subst-bd"/>
</dbReference>
<evidence type="ECO:0000259" key="4">
    <source>
        <dbReference type="Pfam" id="PF03466"/>
    </source>
</evidence>
<dbReference type="EMBL" id="BAAAPL010000002">
    <property type="protein sequence ID" value="GAA1705727.1"/>
    <property type="molecule type" value="Genomic_DNA"/>
</dbReference>
<evidence type="ECO:0000313" key="6">
    <source>
        <dbReference type="Proteomes" id="UP001501690"/>
    </source>
</evidence>
<dbReference type="Proteomes" id="UP001501690">
    <property type="component" value="Unassembled WGS sequence"/>
</dbReference>
<dbReference type="Pfam" id="PF03466">
    <property type="entry name" value="LysR_substrate"/>
    <property type="match status" value="1"/>
</dbReference>
<dbReference type="PANTHER" id="PTHR30118:SF15">
    <property type="entry name" value="TRANSCRIPTIONAL REGULATORY PROTEIN"/>
    <property type="match status" value="1"/>
</dbReference>
<organism evidence="5 6">
    <name type="scientific">Microbacterium sediminicola</name>
    <dbReference type="NCBI Taxonomy" id="415210"/>
    <lineage>
        <taxon>Bacteria</taxon>
        <taxon>Bacillati</taxon>
        <taxon>Actinomycetota</taxon>
        <taxon>Actinomycetes</taxon>
        <taxon>Micrococcales</taxon>
        <taxon>Microbacteriaceae</taxon>
        <taxon>Microbacterium</taxon>
    </lineage>
</organism>
<keyword evidence="2" id="KW-0238">DNA-binding</keyword>
<evidence type="ECO:0000256" key="1">
    <source>
        <dbReference type="ARBA" id="ARBA00023015"/>
    </source>
</evidence>
<accession>A0ABN2III5</accession>
<proteinExistence type="predicted"/>
<feature type="domain" description="LysR substrate-binding" evidence="4">
    <location>
        <begin position="9"/>
        <end position="208"/>
    </location>
</feature>
<dbReference type="RefSeq" id="WP_344073071.1">
    <property type="nucleotide sequence ID" value="NZ_BAAAPL010000002.1"/>
</dbReference>
<dbReference type="Gene3D" id="3.40.190.10">
    <property type="entry name" value="Periplasmic binding protein-like II"/>
    <property type="match status" value="2"/>
</dbReference>
<evidence type="ECO:0000256" key="2">
    <source>
        <dbReference type="ARBA" id="ARBA00023125"/>
    </source>
</evidence>
<dbReference type="InterPro" id="IPR050389">
    <property type="entry name" value="LysR-type_TF"/>
</dbReference>
<comment type="caution">
    <text evidence="5">The sequence shown here is derived from an EMBL/GenBank/DDBJ whole genome shotgun (WGS) entry which is preliminary data.</text>
</comment>
<keyword evidence="6" id="KW-1185">Reference proteome</keyword>
<evidence type="ECO:0000313" key="5">
    <source>
        <dbReference type="EMBL" id="GAA1705727.1"/>
    </source>
</evidence>
<keyword evidence="3" id="KW-0804">Transcription</keyword>
<protein>
    <recommendedName>
        <fullName evidence="4">LysR substrate-binding domain-containing protein</fullName>
    </recommendedName>
</protein>
<dbReference type="SUPFAM" id="SSF53850">
    <property type="entry name" value="Periplasmic binding protein-like II"/>
    <property type="match status" value="1"/>
</dbReference>
<evidence type="ECO:0000256" key="3">
    <source>
        <dbReference type="ARBA" id="ARBA00023163"/>
    </source>
</evidence>
<sequence>MHTFDPADSRRTVRIALSELGEIGWLPAILSALRARAPHVRVEVVALDVDALPEWLARGIVDLAVTTATIPGRFERRILKSQRYAVVMSESNPLADAPMDLDAYAGAEHVVAREDSGAPLLSMAQRRAGLAIEPTVSLRHVTTLPPVIAASRALIATVPDTIGEGWAATWPLAVRPLPFDMAPVDVALYRRATTQHMAALDWLYATVAHAIEGSSGRFFVIHGDSIPETRVAAGR</sequence>
<keyword evidence="1" id="KW-0805">Transcription regulation</keyword>
<gene>
    <name evidence="5" type="ORF">GCM10009808_24640</name>
</gene>